<dbReference type="InterPro" id="IPR015943">
    <property type="entry name" value="WD40/YVTN_repeat-like_dom_sf"/>
</dbReference>
<dbReference type="PANTHER" id="PTHR46928:SF1">
    <property type="entry name" value="MESENCHYME-SPECIFIC CELL SURFACE GLYCOPROTEIN"/>
    <property type="match status" value="1"/>
</dbReference>
<evidence type="ECO:0000256" key="1">
    <source>
        <dbReference type="SAM" id="SignalP"/>
    </source>
</evidence>
<accession>T2GBX7</accession>
<dbReference type="NCBIfam" id="NF038117">
    <property type="entry name" value="choice_anch_I"/>
    <property type="match status" value="1"/>
</dbReference>
<proteinExistence type="predicted"/>
<protein>
    <submittedName>
        <fullName evidence="3 4">Putative alkaline phosphatase</fullName>
    </submittedName>
</protein>
<dbReference type="InterPro" id="IPR055188">
    <property type="entry name" value="Choice_anch_I"/>
</dbReference>
<dbReference type="KEGG" id="dgg:DGI_1887"/>
<dbReference type="eggNOG" id="COG3391">
    <property type="taxonomic scope" value="Bacteria"/>
</dbReference>
<dbReference type="Pfam" id="PF22494">
    <property type="entry name" value="choice_anch_I"/>
    <property type="match status" value="1"/>
</dbReference>
<reference evidence="5" key="2">
    <citation type="submission" date="2013-07" db="EMBL/GenBank/DDBJ databases">
        <authorList>
            <person name="Morais-Silva F.O."/>
            <person name="Rezende A.M."/>
            <person name="Pimentel C."/>
            <person name="Resende D.M."/>
            <person name="Santos C.I."/>
            <person name="Clemente C."/>
            <person name="de Oliveira L.M."/>
            <person name="da Silva S.M."/>
            <person name="Costa D.A."/>
            <person name="Varela-Raposo A."/>
            <person name="Horacio E.C.A."/>
            <person name="Matos M."/>
            <person name="Flores O."/>
            <person name="Ruiz J.C."/>
            <person name="Rodrigues-Pousada C."/>
        </authorList>
    </citation>
    <scope>NUCLEOTIDE SEQUENCE [LARGE SCALE GENOMIC DNA]</scope>
    <source>
        <strain evidence="5">ATCC 19364 / DSM 1382 / NCIMB 9332 / VKM B-1759</strain>
    </source>
</reference>
<keyword evidence="5" id="KW-1185">Reference proteome</keyword>
<dbReference type="EMBL" id="CP006585">
    <property type="protein sequence ID" value="AGW13595.1"/>
    <property type="molecule type" value="Genomic_DNA"/>
</dbReference>
<dbReference type="STRING" id="1121448.DGI_1797"/>
<dbReference type="Gene3D" id="2.130.10.10">
    <property type="entry name" value="YVTN repeat-like/Quinoprotein amine dehydrogenase"/>
    <property type="match status" value="1"/>
</dbReference>
<feature type="domain" description="Choice-of-anchor I" evidence="2">
    <location>
        <begin position="39"/>
        <end position="509"/>
    </location>
</feature>
<evidence type="ECO:0000313" key="3">
    <source>
        <dbReference type="EMBL" id="AGW13595.1"/>
    </source>
</evidence>
<dbReference type="AlphaFoldDB" id="T2GBX7"/>
<feature type="signal peptide" evidence="1">
    <location>
        <begin position="1"/>
        <end position="23"/>
    </location>
</feature>
<dbReference type="RefSeq" id="WP_021760470.1">
    <property type="nucleotide sequence ID" value="NC_022444.1"/>
</dbReference>
<organism evidence="4 5">
    <name type="scientific">Megalodesulfovibrio gigas (strain ATCC 19364 / DSM 1382 / NCIMB 9332 / VKM B-1759)</name>
    <name type="common">Desulfovibrio gigas</name>
    <dbReference type="NCBI Taxonomy" id="1121448"/>
    <lineage>
        <taxon>Bacteria</taxon>
        <taxon>Pseudomonadati</taxon>
        <taxon>Thermodesulfobacteriota</taxon>
        <taxon>Desulfovibrionia</taxon>
        <taxon>Desulfovibrionales</taxon>
        <taxon>Desulfovibrionaceae</taxon>
        <taxon>Megalodesulfovibrio</taxon>
    </lineage>
</organism>
<gene>
    <name evidence="3" type="ORF">DGI_1797</name>
    <name evidence="4" type="ORF">DGI_1887</name>
</gene>
<dbReference type="HOGENOM" id="CLU_020353_0_0_7"/>
<dbReference type="SUPFAM" id="SSF75011">
    <property type="entry name" value="3-carboxy-cis,cis-mucoante lactonizing enzyme"/>
    <property type="match status" value="1"/>
</dbReference>
<reference evidence="4 5" key="1">
    <citation type="journal article" date="2013" name="J. Bacteriol.">
        <title>Roles of HynAB and Ech, the only two hydrogenases found in the model sulfate reducer Desulfovibrio gigas.</title>
        <authorList>
            <person name="Morais-Silva F.O."/>
            <person name="Santos C.I."/>
            <person name="Rodrigues R."/>
            <person name="Pereira I.A."/>
            <person name="Rodrigues-Pousada C."/>
        </authorList>
    </citation>
    <scope>NUCLEOTIDE SEQUENCE [LARGE SCALE GENOMIC DNA]</scope>
    <source>
        <strain evidence="4">ATCC 19364</strain>
        <strain evidence="5">ATCC 19364 / DSM 1382 / NCIMB 9332 / VKM B-1759</strain>
    </source>
</reference>
<sequence length="513" mass="54709">MRPFVRRLALGLALVFAAAPAGAASLHLEKIGGLKLGGEGAAEICSFDPQSKLLFVVNAGETAVEVVDLSNPAAPVKKSSISLKEHGGGINSVAVKNGLVAVAVEADPKQDSGKIILMNLDGTVRKRFDVGALPDMVAFTPDGKYVLAACEGEPNKDYSVDPEGSIAVISLAKGVDAATCTMAYFHSFNTQKAQLQAKGVRISHPKATVSQDLEPEYIAVSPDSKTAYVVLQENNAFAVLDVATAKVKDIKPLGMKDWKKAGGLDASDKDKKINIKPWPVHGLYMPDSVAAFAAKGKVYLVTANEGDSRDYDGYSDEARLGKVYLNDRIFPDAKWLTRDKQLGRLKVVKDMLDTDGDGLADRIVAYGARSFSIWNAATGAQVFDSADQFERIIAKEAPEYFNAEEKFDDRSDDKGPEPEGVTVGVVDGRTYAFVGLERQGGLMVYDVTEPAKASFVQYINSRDYAADQKSEAAGDVAPEGVLFIAAKDSPTGQALVVTANEVSGTVAVFAARK</sequence>
<evidence type="ECO:0000259" key="2">
    <source>
        <dbReference type="Pfam" id="PF22494"/>
    </source>
</evidence>
<keyword evidence="1" id="KW-0732">Signal</keyword>
<name>T2GBX7_MEGG1</name>
<evidence type="ECO:0000313" key="4">
    <source>
        <dbReference type="EMBL" id="AGW13674.1"/>
    </source>
</evidence>
<evidence type="ECO:0000313" key="5">
    <source>
        <dbReference type="Proteomes" id="UP000016587"/>
    </source>
</evidence>
<dbReference type="KEGG" id="dgg:DGI_1797"/>
<feature type="chain" id="PRO_5007729331" evidence="1">
    <location>
        <begin position="24"/>
        <end position="513"/>
    </location>
</feature>
<dbReference type="InterPro" id="IPR052956">
    <property type="entry name" value="Mesenchyme-surface_protein"/>
</dbReference>
<dbReference type="EMBL" id="CP006585">
    <property type="protein sequence ID" value="AGW13674.1"/>
    <property type="molecule type" value="Genomic_DNA"/>
</dbReference>
<dbReference type="PANTHER" id="PTHR46928">
    <property type="entry name" value="MESENCHYME-SPECIFIC CELL SURFACE GLYCOPROTEIN"/>
    <property type="match status" value="1"/>
</dbReference>
<dbReference type="PATRIC" id="fig|1121448.10.peg.1767"/>
<dbReference type="Proteomes" id="UP000016587">
    <property type="component" value="Chromosome"/>
</dbReference>